<keyword evidence="1" id="KW-0863">Zinc-finger</keyword>
<keyword evidence="1" id="KW-0862">Zinc</keyword>
<dbReference type="Proteomes" id="UP001168877">
    <property type="component" value="Unassembled WGS sequence"/>
</dbReference>
<dbReference type="Pfam" id="PF00098">
    <property type="entry name" value="zf-CCHC"/>
    <property type="match status" value="1"/>
</dbReference>
<organism evidence="3 4">
    <name type="scientific">Acer saccharum</name>
    <name type="common">Sugar maple</name>
    <dbReference type="NCBI Taxonomy" id="4024"/>
    <lineage>
        <taxon>Eukaryota</taxon>
        <taxon>Viridiplantae</taxon>
        <taxon>Streptophyta</taxon>
        <taxon>Embryophyta</taxon>
        <taxon>Tracheophyta</taxon>
        <taxon>Spermatophyta</taxon>
        <taxon>Magnoliopsida</taxon>
        <taxon>eudicotyledons</taxon>
        <taxon>Gunneridae</taxon>
        <taxon>Pentapetalae</taxon>
        <taxon>rosids</taxon>
        <taxon>malvids</taxon>
        <taxon>Sapindales</taxon>
        <taxon>Sapindaceae</taxon>
        <taxon>Hippocastanoideae</taxon>
        <taxon>Acereae</taxon>
        <taxon>Acer</taxon>
    </lineage>
</organism>
<proteinExistence type="predicted"/>
<evidence type="ECO:0000256" key="1">
    <source>
        <dbReference type="PROSITE-ProRule" id="PRU00047"/>
    </source>
</evidence>
<keyword evidence="1" id="KW-0479">Metal-binding</keyword>
<dbReference type="InterPro" id="IPR036875">
    <property type="entry name" value="Znf_CCHC_sf"/>
</dbReference>
<reference evidence="3" key="2">
    <citation type="submission" date="2023-06" db="EMBL/GenBank/DDBJ databases">
        <authorList>
            <person name="Swenson N.G."/>
            <person name="Wegrzyn J.L."/>
            <person name="Mcevoy S.L."/>
        </authorList>
    </citation>
    <scope>NUCLEOTIDE SEQUENCE</scope>
    <source>
        <strain evidence="3">NS2018</strain>
        <tissue evidence="3">Leaf</tissue>
    </source>
</reference>
<evidence type="ECO:0000259" key="2">
    <source>
        <dbReference type="PROSITE" id="PS50158"/>
    </source>
</evidence>
<dbReference type="AlphaFoldDB" id="A0AA39SR18"/>
<accession>A0AA39SR18</accession>
<protein>
    <recommendedName>
        <fullName evidence="2">CCHC-type domain-containing protein</fullName>
    </recommendedName>
</protein>
<gene>
    <name evidence="3" type="ORF">LWI29_003576</name>
</gene>
<dbReference type="GO" id="GO:0003676">
    <property type="term" value="F:nucleic acid binding"/>
    <property type="evidence" value="ECO:0007669"/>
    <property type="project" value="InterPro"/>
</dbReference>
<sequence length="179" mass="20523">MEYYLKSTPPKRLDVRQPTEIAEWRQNNNNNRVEQSLCRSLTEIPRAEDKGKGILEELRDSGGIKCYKCKGMGHFLTQCPTKEPIRTLIVDTKNPVVEGTAKFEEDIYDPNFVIEPEDYKDSMDINDGTCLTVIRCQLAQPRTSKDWRRSSIFHTFTKCGNAVFKVLVDRESCINVVSA</sequence>
<evidence type="ECO:0000313" key="4">
    <source>
        <dbReference type="Proteomes" id="UP001168877"/>
    </source>
</evidence>
<reference evidence="3" key="1">
    <citation type="journal article" date="2022" name="Plant J.">
        <title>Strategies of tolerance reflected in two North American maple genomes.</title>
        <authorList>
            <person name="McEvoy S.L."/>
            <person name="Sezen U.U."/>
            <person name="Trouern-Trend A."/>
            <person name="McMahon S.M."/>
            <person name="Schaberg P.G."/>
            <person name="Yang J."/>
            <person name="Wegrzyn J.L."/>
            <person name="Swenson N.G."/>
        </authorList>
    </citation>
    <scope>NUCLEOTIDE SEQUENCE</scope>
    <source>
        <strain evidence="3">NS2018</strain>
    </source>
</reference>
<dbReference type="EMBL" id="JAUESC010000004">
    <property type="protein sequence ID" value="KAK0595097.1"/>
    <property type="molecule type" value="Genomic_DNA"/>
</dbReference>
<dbReference type="SUPFAM" id="SSF57756">
    <property type="entry name" value="Retrovirus zinc finger-like domains"/>
    <property type="match status" value="1"/>
</dbReference>
<name>A0AA39SR18_ACESA</name>
<comment type="caution">
    <text evidence="3">The sequence shown here is derived from an EMBL/GenBank/DDBJ whole genome shotgun (WGS) entry which is preliminary data.</text>
</comment>
<dbReference type="Gene3D" id="4.10.60.10">
    <property type="entry name" value="Zinc finger, CCHC-type"/>
    <property type="match status" value="1"/>
</dbReference>
<dbReference type="InterPro" id="IPR001878">
    <property type="entry name" value="Znf_CCHC"/>
</dbReference>
<dbReference type="GO" id="GO:0008270">
    <property type="term" value="F:zinc ion binding"/>
    <property type="evidence" value="ECO:0007669"/>
    <property type="project" value="UniProtKB-KW"/>
</dbReference>
<evidence type="ECO:0000313" key="3">
    <source>
        <dbReference type="EMBL" id="KAK0595097.1"/>
    </source>
</evidence>
<feature type="domain" description="CCHC-type" evidence="2">
    <location>
        <begin position="65"/>
        <end position="80"/>
    </location>
</feature>
<dbReference type="SMART" id="SM00343">
    <property type="entry name" value="ZnF_C2HC"/>
    <property type="match status" value="1"/>
</dbReference>
<keyword evidence="4" id="KW-1185">Reference proteome</keyword>
<dbReference type="PROSITE" id="PS50158">
    <property type="entry name" value="ZF_CCHC"/>
    <property type="match status" value="1"/>
</dbReference>